<reference evidence="2" key="1">
    <citation type="submission" date="2021-01" db="EMBL/GenBank/DDBJ databases">
        <authorList>
            <person name="Corre E."/>
            <person name="Pelletier E."/>
            <person name="Niang G."/>
            <person name="Scheremetjew M."/>
            <person name="Finn R."/>
            <person name="Kale V."/>
            <person name="Holt S."/>
            <person name="Cochrane G."/>
            <person name="Meng A."/>
            <person name="Brown T."/>
            <person name="Cohen L."/>
        </authorList>
    </citation>
    <scope>NUCLEOTIDE SEQUENCE</scope>
    <source>
        <strain evidence="2">CCAP 955/1</strain>
    </source>
</reference>
<feature type="region of interest" description="Disordered" evidence="1">
    <location>
        <begin position="1"/>
        <end position="37"/>
    </location>
</feature>
<organism evidence="2">
    <name type="scientific">Spumella elongata</name>
    <dbReference type="NCBI Taxonomy" id="89044"/>
    <lineage>
        <taxon>Eukaryota</taxon>
        <taxon>Sar</taxon>
        <taxon>Stramenopiles</taxon>
        <taxon>Ochrophyta</taxon>
        <taxon>Chrysophyceae</taxon>
        <taxon>Chromulinales</taxon>
        <taxon>Chromulinaceae</taxon>
        <taxon>Spumella</taxon>
    </lineage>
</organism>
<evidence type="ECO:0000313" key="2">
    <source>
        <dbReference type="EMBL" id="CAE0283342.1"/>
    </source>
</evidence>
<sequence length="119" mass="12906">MVGNGALSARSPHSTHVGTPGGHQHHHRASALGPSVGGLGEEAAGSYNIQVALELPQLQVLSLNHEHARRFRAMKLDTQTQQAYMRDRKDVNRTVRYQCLVCAVNHEFKLSKGSAVGAE</sequence>
<proteinExistence type="predicted"/>
<gene>
    <name evidence="2" type="ORF">SELO1098_LOCUS12176</name>
</gene>
<evidence type="ECO:0000256" key="1">
    <source>
        <dbReference type="SAM" id="MobiDB-lite"/>
    </source>
</evidence>
<dbReference type="AlphaFoldDB" id="A0A7S3M643"/>
<accession>A0A7S3M643</accession>
<name>A0A7S3M643_9STRA</name>
<dbReference type="EMBL" id="HBIC01024612">
    <property type="protein sequence ID" value="CAE0283342.1"/>
    <property type="molecule type" value="Transcribed_RNA"/>
</dbReference>
<protein>
    <submittedName>
        <fullName evidence="2">Uncharacterized protein</fullName>
    </submittedName>
</protein>